<keyword evidence="3" id="KW-1185">Reference proteome</keyword>
<reference evidence="2 3" key="1">
    <citation type="submission" date="2018-03" db="EMBL/GenBank/DDBJ databases">
        <title>Draft genome sequence of Rohu Carp (Labeo rohita).</title>
        <authorList>
            <person name="Das P."/>
            <person name="Kushwaha B."/>
            <person name="Joshi C.G."/>
            <person name="Kumar D."/>
            <person name="Nagpure N.S."/>
            <person name="Sahoo L."/>
            <person name="Das S.P."/>
            <person name="Bit A."/>
            <person name="Patnaik S."/>
            <person name="Meher P.K."/>
            <person name="Jayasankar P."/>
            <person name="Koringa P.G."/>
            <person name="Patel N.V."/>
            <person name="Hinsu A.T."/>
            <person name="Kumar R."/>
            <person name="Pandey M."/>
            <person name="Agarwal S."/>
            <person name="Srivastava S."/>
            <person name="Singh M."/>
            <person name="Iquebal M.A."/>
            <person name="Jaiswal S."/>
            <person name="Angadi U.B."/>
            <person name="Kumar N."/>
            <person name="Raza M."/>
            <person name="Shah T.M."/>
            <person name="Rai A."/>
            <person name="Jena J.K."/>
        </authorList>
    </citation>
    <scope>NUCLEOTIDE SEQUENCE [LARGE SCALE GENOMIC DNA]</scope>
    <source>
        <strain evidence="2">DASCIFA01</strain>
        <tissue evidence="2">Testis</tissue>
    </source>
</reference>
<evidence type="ECO:0000313" key="2">
    <source>
        <dbReference type="EMBL" id="RXN11382.1"/>
    </source>
</evidence>
<comment type="caution">
    <text evidence="2">The sequence shown here is derived from an EMBL/GenBank/DDBJ whole genome shotgun (WGS) entry which is preliminary data.</text>
</comment>
<proteinExistence type="predicted"/>
<dbReference type="PROSITE" id="PS50994">
    <property type="entry name" value="INTEGRASE"/>
    <property type="match status" value="1"/>
</dbReference>
<dbReference type="STRING" id="84645.A0A498LUN6"/>
<dbReference type="GO" id="GO:0003676">
    <property type="term" value="F:nucleic acid binding"/>
    <property type="evidence" value="ECO:0007669"/>
    <property type="project" value="InterPro"/>
</dbReference>
<dbReference type="EMBL" id="QBIY01013146">
    <property type="protein sequence ID" value="RXN11382.1"/>
    <property type="molecule type" value="Genomic_DNA"/>
</dbReference>
<dbReference type="PANTHER" id="PTHR37984:SF5">
    <property type="entry name" value="PROTEIN NYNRIN-LIKE"/>
    <property type="match status" value="1"/>
</dbReference>
<feature type="domain" description="Integrase catalytic" evidence="1">
    <location>
        <begin position="83"/>
        <end position="249"/>
    </location>
</feature>
<dbReference type="InterPro" id="IPR050951">
    <property type="entry name" value="Retrovirus_Pol_polyprotein"/>
</dbReference>
<dbReference type="InterPro" id="IPR036397">
    <property type="entry name" value="RNaseH_sf"/>
</dbReference>
<evidence type="ECO:0000313" key="3">
    <source>
        <dbReference type="Proteomes" id="UP000290572"/>
    </source>
</evidence>
<accession>A0A498LUN6</accession>
<dbReference type="InterPro" id="IPR001584">
    <property type="entry name" value="Integrase_cat-core"/>
</dbReference>
<dbReference type="Gene3D" id="3.30.420.10">
    <property type="entry name" value="Ribonuclease H-like superfamily/Ribonuclease H"/>
    <property type="match status" value="1"/>
</dbReference>
<dbReference type="Proteomes" id="UP000290572">
    <property type="component" value="Unassembled WGS sequence"/>
</dbReference>
<dbReference type="InterPro" id="IPR012337">
    <property type="entry name" value="RNaseH-like_sf"/>
</dbReference>
<organism evidence="2 3">
    <name type="scientific">Labeo rohita</name>
    <name type="common">Indian major carp</name>
    <name type="synonym">Cyprinus rohita</name>
    <dbReference type="NCBI Taxonomy" id="84645"/>
    <lineage>
        <taxon>Eukaryota</taxon>
        <taxon>Metazoa</taxon>
        <taxon>Chordata</taxon>
        <taxon>Craniata</taxon>
        <taxon>Vertebrata</taxon>
        <taxon>Euteleostomi</taxon>
        <taxon>Actinopterygii</taxon>
        <taxon>Neopterygii</taxon>
        <taxon>Teleostei</taxon>
        <taxon>Ostariophysi</taxon>
        <taxon>Cypriniformes</taxon>
        <taxon>Cyprinidae</taxon>
        <taxon>Labeoninae</taxon>
        <taxon>Labeonini</taxon>
        <taxon>Labeo</taxon>
    </lineage>
</organism>
<dbReference type="Pfam" id="PF00665">
    <property type="entry name" value="rve"/>
    <property type="match status" value="1"/>
</dbReference>
<dbReference type="GO" id="GO:0015074">
    <property type="term" value="P:DNA integration"/>
    <property type="evidence" value="ECO:0007669"/>
    <property type="project" value="InterPro"/>
</dbReference>
<name>A0A498LUN6_LABRO</name>
<evidence type="ECO:0000259" key="1">
    <source>
        <dbReference type="PROSITE" id="PS50994"/>
    </source>
</evidence>
<gene>
    <name evidence="2" type="ORF">ROHU_030025</name>
</gene>
<dbReference type="SUPFAM" id="SSF53098">
    <property type="entry name" value="Ribonuclease H-like"/>
    <property type="match status" value="1"/>
</dbReference>
<dbReference type="PANTHER" id="PTHR37984">
    <property type="entry name" value="PROTEIN CBG26694"/>
    <property type="match status" value="1"/>
</dbReference>
<sequence length="376" mass="42890">MADEQKKDPECQEIMVNAKKQHTTDLKRTHYVIKNEVLFRSVPCPKEEFAYWPSIRTDVWQHCTECRKCQVYKPTNLKPAGSLQSVPIVEPGFMLGMDIMGPFPRSTRQNEYLLVIVDYFSKWVEVFPMRNAKATTIVKILLEEIFTRWGTPAFIVSDRGTQFTSKLLEQLCKQWQVTQKLTTAYHPQSNLTERVNRSLKTMIAIEDSFLSLTNTQYNPGGLDRYQLFNSPHLNHLGIKDEFTVTEEISAELNVTASKCIPMVRNLQKVTTSMMQQQEKGNIGYRLAEALNGTLQRRCSAYETSRLLSKATILDPRFKTLGFISPQKADEAVKSLSSEGAMFVLEGQAQASTPLASSTANELWHDFDTQLFAEYVC</sequence>
<protein>
    <submittedName>
        <fullName evidence="2">Retrovirus-related Pol poly from transposon</fullName>
    </submittedName>
</protein>
<dbReference type="AlphaFoldDB" id="A0A498LUN6"/>